<keyword evidence="6 8" id="KW-1133">Transmembrane helix</keyword>
<dbReference type="AlphaFoldDB" id="A0A2V2MY41"/>
<dbReference type="GO" id="GO:0005886">
    <property type="term" value="C:plasma membrane"/>
    <property type="evidence" value="ECO:0007669"/>
    <property type="project" value="UniProtKB-SubCell"/>
</dbReference>
<evidence type="ECO:0000256" key="4">
    <source>
        <dbReference type="ARBA" id="ARBA00022519"/>
    </source>
</evidence>
<dbReference type="PANTHER" id="PTHR30574:SF1">
    <property type="entry name" value="SULPHUR TRANSPORT DOMAIN-CONTAINING PROTEIN"/>
    <property type="match status" value="1"/>
</dbReference>
<dbReference type="GeneID" id="97550010"/>
<name>A0A2V2MY41_9EURY</name>
<keyword evidence="3" id="KW-1003">Cell membrane</keyword>
<evidence type="ECO:0000256" key="5">
    <source>
        <dbReference type="ARBA" id="ARBA00022692"/>
    </source>
</evidence>
<feature type="transmembrane region" description="Helical" evidence="8">
    <location>
        <begin position="148"/>
        <end position="172"/>
    </location>
</feature>
<dbReference type="Proteomes" id="UP000245657">
    <property type="component" value="Unassembled WGS sequence"/>
</dbReference>
<keyword evidence="2" id="KW-0813">Transport</keyword>
<evidence type="ECO:0000256" key="8">
    <source>
        <dbReference type="SAM" id="Phobius"/>
    </source>
</evidence>
<feature type="transmembrane region" description="Helical" evidence="8">
    <location>
        <begin position="6"/>
        <end position="26"/>
    </location>
</feature>
<dbReference type="RefSeq" id="WP_109967955.1">
    <property type="nucleotide sequence ID" value="NZ_CP176093.1"/>
</dbReference>
<dbReference type="InterPro" id="IPR007272">
    <property type="entry name" value="Sulf_transp_TsuA/YedE"/>
</dbReference>
<evidence type="ECO:0000313" key="10">
    <source>
        <dbReference type="Proteomes" id="UP000245657"/>
    </source>
</evidence>
<dbReference type="Pfam" id="PF04143">
    <property type="entry name" value="Sulf_transp"/>
    <property type="match status" value="1"/>
</dbReference>
<comment type="caution">
    <text evidence="9">The sequence shown here is derived from an EMBL/GenBank/DDBJ whole genome shotgun (WGS) entry which is preliminary data.</text>
</comment>
<gene>
    <name evidence="9" type="ORF">DK846_05585</name>
</gene>
<feature type="transmembrane region" description="Helical" evidence="8">
    <location>
        <begin position="71"/>
        <end position="98"/>
    </location>
</feature>
<evidence type="ECO:0000256" key="7">
    <source>
        <dbReference type="ARBA" id="ARBA00023136"/>
    </source>
</evidence>
<sequence>MDPLTAPLWSPYIAGIGIGIILWFAMLLSNRPMGCGAAFTGVAGMIESLFRGRKAVEEKEYYKEFPLHVEWQWMFVFGIIIGAFISSLLSGSFHITWIPNTFSVSFGDNPLFRLSTAIIGGILIGLGARWCWGCPSSHGISGIPQLSLASFVAVACMFGVGIGTGLIIFRILV</sequence>
<comment type="subcellular location">
    <subcellularLocation>
        <location evidence="1">Cell inner membrane</location>
        <topology evidence="1">Multi-pass membrane protein</topology>
    </subcellularLocation>
</comment>
<evidence type="ECO:0000256" key="6">
    <source>
        <dbReference type="ARBA" id="ARBA00022989"/>
    </source>
</evidence>
<dbReference type="EMBL" id="QGMY01000004">
    <property type="protein sequence ID" value="PWR73054.1"/>
    <property type="molecule type" value="Genomic_DNA"/>
</dbReference>
<protein>
    <submittedName>
        <fullName evidence="9">Uncharacterized protein</fullName>
    </submittedName>
</protein>
<organism evidence="9 10">
    <name type="scientific">Methanospirillum lacunae</name>
    <dbReference type="NCBI Taxonomy" id="668570"/>
    <lineage>
        <taxon>Archaea</taxon>
        <taxon>Methanobacteriati</taxon>
        <taxon>Methanobacteriota</taxon>
        <taxon>Stenosarchaea group</taxon>
        <taxon>Methanomicrobia</taxon>
        <taxon>Methanomicrobiales</taxon>
        <taxon>Methanospirillaceae</taxon>
        <taxon>Methanospirillum</taxon>
    </lineage>
</organism>
<keyword evidence="4" id="KW-0997">Cell inner membrane</keyword>
<evidence type="ECO:0000313" key="9">
    <source>
        <dbReference type="EMBL" id="PWR73054.1"/>
    </source>
</evidence>
<dbReference type="OrthoDB" id="42259at2157"/>
<evidence type="ECO:0000256" key="2">
    <source>
        <dbReference type="ARBA" id="ARBA00022448"/>
    </source>
</evidence>
<accession>A0A2V2MY41</accession>
<feature type="transmembrane region" description="Helical" evidence="8">
    <location>
        <begin position="110"/>
        <end position="128"/>
    </location>
</feature>
<keyword evidence="10" id="KW-1185">Reference proteome</keyword>
<proteinExistence type="predicted"/>
<keyword evidence="5 8" id="KW-0812">Transmembrane</keyword>
<reference evidence="9 10" key="1">
    <citation type="submission" date="2018-05" db="EMBL/GenBank/DDBJ databases">
        <title>Draft genome of Methanospirillum lacunae Ki8-1.</title>
        <authorList>
            <person name="Dueholm M.S."/>
            <person name="Nielsen P.H."/>
            <person name="Bakmann L.F."/>
            <person name="Otzen D.E."/>
        </authorList>
    </citation>
    <scope>NUCLEOTIDE SEQUENCE [LARGE SCALE GENOMIC DNA]</scope>
    <source>
        <strain evidence="9 10">Ki8-1</strain>
    </source>
</reference>
<dbReference type="PANTHER" id="PTHR30574">
    <property type="entry name" value="INNER MEMBRANE PROTEIN YEDE"/>
    <property type="match status" value="1"/>
</dbReference>
<keyword evidence="7 8" id="KW-0472">Membrane</keyword>
<evidence type="ECO:0000256" key="1">
    <source>
        <dbReference type="ARBA" id="ARBA00004429"/>
    </source>
</evidence>
<evidence type="ECO:0000256" key="3">
    <source>
        <dbReference type="ARBA" id="ARBA00022475"/>
    </source>
</evidence>